<dbReference type="EMBL" id="DSTK01000024">
    <property type="protein sequence ID" value="HFK97325.1"/>
    <property type="molecule type" value="Genomic_DNA"/>
</dbReference>
<organism evidence="2">
    <name type="scientific">Desulfacinum infernum</name>
    <dbReference type="NCBI Taxonomy" id="35837"/>
    <lineage>
        <taxon>Bacteria</taxon>
        <taxon>Pseudomonadati</taxon>
        <taxon>Thermodesulfobacteriota</taxon>
        <taxon>Syntrophobacteria</taxon>
        <taxon>Syntrophobacterales</taxon>
        <taxon>Syntrophobacteraceae</taxon>
        <taxon>Desulfacinum</taxon>
    </lineage>
</organism>
<sequence length="89" mass="10294">MGEGTREIVNGVWSAMTTCLDCAWYPICEPTDIFCACEDFIRPEELQRRIGHALYEELLRHRAASCGENEPEKTTEEPGRDRARRDFRS</sequence>
<feature type="region of interest" description="Disordered" evidence="1">
    <location>
        <begin position="65"/>
        <end position="89"/>
    </location>
</feature>
<evidence type="ECO:0000313" key="2">
    <source>
        <dbReference type="EMBL" id="HFK97325.1"/>
    </source>
</evidence>
<accession>A0A832A6U0</accession>
<reference evidence="2" key="1">
    <citation type="journal article" date="2020" name="mSystems">
        <title>Genome- and Community-Level Interaction Insights into Carbon Utilization and Element Cycling Functions of Hydrothermarchaeota in Hydrothermal Sediment.</title>
        <authorList>
            <person name="Zhou Z."/>
            <person name="Liu Y."/>
            <person name="Xu W."/>
            <person name="Pan J."/>
            <person name="Luo Z.H."/>
            <person name="Li M."/>
        </authorList>
    </citation>
    <scope>NUCLEOTIDE SEQUENCE [LARGE SCALE GENOMIC DNA]</scope>
    <source>
        <strain evidence="2">SpSt-456</strain>
    </source>
</reference>
<comment type="caution">
    <text evidence="2">The sequence shown here is derived from an EMBL/GenBank/DDBJ whole genome shotgun (WGS) entry which is preliminary data.</text>
</comment>
<gene>
    <name evidence="2" type="ORF">ENS06_08375</name>
</gene>
<name>A0A832A6U0_9BACT</name>
<protein>
    <submittedName>
        <fullName evidence="2">Uncharacterized protein</fullName>
    </submittedName>
</protein>
<dbReference type="AlphaFoldDB" id="A0A832A6U0"/>
<evidence type="ECO:0000256" key="1">
    <source>
        <dbReference type="SAM" id="MobiDB-lite"/>
    </source>
</evidence>
<feature type="compositionally biased region" description="Basic and acidic residues" evidence="1">
    <location>
        <begin position="70"/>
        <end position="89"/>
    </location>
</feature>
<proteinExistence type="predicted"/>